<dbReference type="EMBL" id="JAYMYR010000011">
    <property type="protein sequence ID" value="KAK7331908.1"/>
    <property type="molecule type" value="Genomic_DNA"/>
</dbReference>
<organism evidence="2 3">
    <name type="scientific">Phaseolus coccineus</name>
    <name type="common">Scarlet runner bean</name>
    <name type="synonym">Phaseolus multiflorus</name>
    <dbReference type="NCBI Taxonomy" id="3886"/>
    <lineage>
        <taxon>Eukaryota</taxon>
        <taxon>Viridiplantae</taxon>
        <taxon>Streptophyta</taxon>
        <taxon>Embryophyta</taxon>
        <taxon>Tracheophyta</taxon>
        <taxon>Spermatophyta</taxon>
        <taxon>Magnoliopsida</taxon>
        <taxon>eudicotyledons</taxon>
        <taxon>Gunneridae</taxon>
        <taxon>Pentapetalae</taxon>
        <taxon>rosids</taxon>
        <taxon>fabids</taxon>
        <taxon>Fabales</taxon>
        <taxon>Fabaceae</taxon>
        <taxon>Papilionoideae</taxon>
        <taxon>50 kb inversion clade</taxon>
        <taxon>NPAAA clade</taxon>
        <taxon>indigoferoid/millettioid clade</taxon>
        <taxon>Phaseoleae</taxon>
        <taxon>Phaseolus</taxon>
    </lineage>
</organism>
<keyword evidence="3" id="KW-1185">Reference proteome</keyword>
<keyword evidence="1" id="KW-0812">Transmembrane</keyword>
<sequence length="78" mass="9045">MKTLRRVRGSQALIQNSIPLILPRLYNTRSSVSIYLPHNLLSPITVLFCFFPLIQLIFMARISFIVLGEKKKIIEEIM</sequence>
<accession>A0AAN9QHS3</accession>
<keyword evidence="1" id="KW-0472">Membrane</keyword>
<comment type="caution">
    <text evidence="2">The sequence shown here is derived from an EMBL/GenBank/DDBJ whole genome shotgun (WGS) entry which is preliminary data.</text>
</comment>
<keyword evidence="1" id="KW-1133">Transmembrane helix</keyword>
<proteinExistence type="predicted"/>
<reference evidence="2 3" key="1">
    <citation type="submission" date="2024-01" db="EMBL/GenBank/DDBJ databases">
        <title>The genomes of 5 underutilized Papilionoideae crops provide insights into root nodulation and disease resistanc.</title>
        <authorList>
            <person name="Jiang F."/>
        </authorList>
    </citation>
    <scope>NUCLEOTIDE SEQUENCE [LARGE SCALE GENOMIC DNA]</scope>
    <source>
        <strain evidence="2">JINMINGXINNONG_FW02</strain>
        <tissue evidence="2">Leaves</tissue>
    </source>
</reference>
<protein>
    <submittedName>
        <fullName evidence="2">Uncharacterized protein</fullName>
    </submittedName>
</protein>
<evidence type="ECO:0000313" key="2">
    <source>
        <dbReference type="EMBL" id="KAK7331908.1"/>
    </source>
</evidence>
<name>A0AAN9QHS3_PHACN</name>
<feature type="transmembrane region" description="Helical" evidence="1">
    <location>
        <begin position="44"/>
        <end position="68"/>
    </location>
</feature>
<dbReference type="Proteomes" id="UP001374584">
    <property type="component" value="Unassembled WGS sequence"/>
</dbReference>
<evidence type="ECO:0000256" key="1">
    <source>
        <dbReference type="SAM" id="Phobius"/>
    </source>
</evidence>
<gene>
    <name evidence="2" type="ORF">VNO80_28651</name>
</gene>
<dbReference type="AlphaFoldDB" id="A0AAN9QHS3"/>
<evidence type="ECO:0000313" key="3">
    <source>
        <dbReference type="Proteomes" id="UP001374584"/>
    </source>
</evidence>